<gene>
    <name evidence="2" type="ORF">J1899_06715</name>
</gene>
<feature type="signal peptide" evidence="1">
    <location>
        <begin position="1"/>
        <end position="24"/>
    </location>
</feature>
<dbReference type="RefSeq" id="WP_214478143.1">
    <property type="nucleotide sequence ID" value="NZ_CP071709.1"/>
</dbReference>
<sequence>MKKILIVFLSIFTLLCPSLGSAFAQEGGEGDHHGHRFMDKELVDSLIDKGYSKEEIYKASFIAKFSQAKVEDVLASYKKNGSSWDKTAQQFGVDLQKMKQHYKAKGRFLKKHQTEVLKTLSVYTGKNEADLETLIKEENMSLHFIITAAAMSKSSGEDFNTIIQLKKDGKSFQEMKEKLNLTDDKLHQEMKTLMGEIKNSIKEE</sequence>
<evidence type="ECO:0000313" key="3">
    <source>
        <dbReference type="Proteomes" id="UP000679247"/>
    </source>
</evidence>
<accession>A0ABX8FFG9</accession>
<organism evidence="2 3">
    <name type="scientific">Cytobacillus gottheilii</name>
    <dbReference type="NCBI Taxonomy" id="859144"/>
    <lineage>
        <taxon>Bacteria</taxon>
        <taxon>Bacillati</taxon>
        <taxon>Bacillota</taxon>
        <taxon>Bacilli</taxon>
        <taxon>Bacillales</taxon>
        <taxon>Bacillaceae</taxon>
        <taxon>Cytobacillus</taxon>
    </lineage>
</organism>
<evidence type="ECO:0000313" key="2">
    <source>
        <dbReference type="EMBL" id="QVY62737.1"/>
    </source>
</evidence>
<evidence type="ECO:0000256" key="1">
    <source>
        <dbReference type="SAM" id="SignalP"/>
    </source>
</evidence>
<name>A0ABX8FFG9_9BACI</name>
<feature type="chain" id="PRO_5045855932" evidence="1">
    <location>
        <begin position="25"/>
        <end position="204"/>
    </location>
</feature>
<proteinExistence type="predicted"/>
<protein>
    <submittedName>
        <fullName evidence="2">Uncharacterized protein</fullName>
    </submittedName>
</protein>
<keyword evidence="1" id="KW-0732">Signal</keyword>
<dbReference type="EMBL" id="CP071709">
    <property type="protein sequence ID" value="QVY62737.1"/>
    <property type="molecule type" value="Genomic_DNA"/>
</dbReference>
<keyword evidence="3" id="KW-1185">Reference proteome</keyword>
<reference evidence="2 3" key="1">
    <citation type="submission" date="2021-03" db="EMBL/GenBank/DDBJ databases">
        <title>The first data on the complete genome of the tetrodotoxin-producing bacterium.</title>
        <authorList>
            <person name="Melnikova D.I."/>
            <person name="Nijland R."/>
            <person name="Magarlamov T.Y."/>
        </authorList>
    </citation>
    <scope>NUCLEOTIDE SEQUENCE [LARGE SCALE GENOMIC DNA]</scope>
    <source>
        <strain evidence="2 3">1839</strain>
    </source>
</reference>
<dbReference type="Proteomes" id="UP000679247">
    <property type="component" value="Chromosome"/>
</dbReference>